<reference evidence="2 3" key="1">
    <citation type="submission" date="2015-07" db="EMBL/GenBank/DDBJ databases">
        <authorList>
            <person name="Ju K.-S."/>
            <person name="Doroghazi J.R."/>
            <person name="Metcalf W.W."/>
        </authorList>
    </citation>
    <scope>NUCLEOTIDE SEQUENCE [LARGE SCALE GENOMIC DNA]</scope>
    <source>
        <strain evidence="2 3">NRRL B-3589</strain>
    </source>
</reference>
<evidence type="ECO:0000313" key="2">
    <source>
        <dbReference type="EMBL" id="KOG83037.1"/>
    </source>
</evidence>
<name>A0ABR5IV48_9ACTN</name>
<organism evidence="2 3">
    <name type="scientific">Streptomyces varsoviensis</name>
    <dbReference type="NCBI Taxonomy" id="67373"/>
    <lineage>
        <taxon>Bacteria</taxon>
        <taxon>Bacillati</taxon>
        <taxon>Actinomycetota</taxon>
        <taxon>Actinomycetes</taxon>
        <taxon>Kitasatosporales</taxon>
        <taxon>Streptomycetaceae</taxon>
        <taxon>Streptomyces</taxon>
    </lineage>
</organism>
<comment type="caution">
    <text evidence="2">The sequence shown here is derived from an EMBL/GenBank/DDBJ whole genome shotgun (WGS) entry which is preliminary data.</text>
</comment>
<feature type="compositionally biased region" description="Polar residues" evidence="1">
    <location>
        <begin position="16"/>
        <end position="26"/>
    </location>
</feature>
<evidence type="ECO:0000256" key="1">
    <source>
        <dbReference type="SAM" id="MobiDB-lite"/>
    </source>
</evidence>
<protein>
    <submittedName>
        <fullName evidence="2">Uncharacterized protein</fullName>
    </submittedName>
</protein>
<dbReference type="EMBL" id="LGUT01003688">
    <property type="protein sequence ID" value="KOG83037.1"/>
    <property type="molecule type" value="Genomic_DNA"/>
</dbReference>
<feature type="compositionally biased region" description="Polar residues" evidence="1">
    <location>
        <begin position="60"/>
        <end position="69"/>
    </location>
</feature>
<proteinExistence type="predicted"/>
<gene>
    <name evidence="2" type="ORF">ADK38_38980</name>
</gene>
<sequence>QPKAKRQAGAAVQGGTKATGSTSTPQAGERSRAGKPPAKDDAKPSLDKKQPEDAKPKSAGGSSSRNAKSGQRKGPQRPKHPSKK</sequence>
<keyword evidence="3" id="KW-1185">Reference proteome</keyword>
<feature type="compositionally biased region" description="Basic residues" evidence="1">
    <location>
        <begin position="70"/>
        <end position="84"/>
    </location>
</feature>
<feature type="region of interest" description="Disordered" evidence="1">
    <location>
        <begin position="1"/>
        <end position="84"/>
    </location>
</feature>
<feature type="non-terminal residue" evidence="2">
    <location>
        <position position="1"/>
    </location>
</feature>
<evidence type="ECO:0000313" key="3">
    <source>
        <dbReference type="Proteomes" id="UP000037020"/>
    </source>
</evidence>
<feature type="compositionally biased region" description="Basic and acidic residues" evidence="1">
    <location>
        <begin position="29"/>
        <end position="56"/>
    </location>
</feature>
<accession>A0ABR5IV48</accession>
<dbReference type="Proteomes" id="UP000037020">
    <property type="component" value="Unassembled WGS sequence"/>
</dbReference>